<comment type="similarity">
    <text evidence="9">Belongs to the glycosyl hydrolase 16 family.</text>
</comment>
<dbReference type="Gramene" id="Manes.15G192300.1.v8.1">
    <property type="protein sequence ID" value="Manes.15G192300.1.v8.1.CDS"/>
    <property type="gene ID" value="Manes.15G192300.v8.1"/>
</dbReference>
<dbReference type="GO" id="GO:0010411">
    <property type="term" value="P:xyloglucan metabolic process"/>
    <property type="evidence" value="ECO:0007669"/>
    <property type="project" value="InterPro"/>
</dbReference>
<gene>
    <name evidence="12" type="ORF">MANES_15G192300v8</name>
</gene>
<evidence type="ECO:0000256" key="6">
    <source>
        <dbReference type="ARBA" id="ARBA00023157"/>
    </source>
</evidence>
<feature type="signal peptide" evidence="9">
    <location>
        <begin position="1"/>
        <end position="23"/>
    </location>
</feature>
<comment type="caution">
    <text evidence="12">The sequence shown here is derived from an EMBL/GenBank/DDBJ whole genome shotgun (WGS) entry which is preliminary data.</text>
</comment>
<evidence type="ECO:0000256" key="5">
    <source>
        <dbReference type="ARBA" id="ARBA00022801"/>
    </source>
</evidence>
<evidence type="ECO:0000256" key="2">
    <source>
        <dbReference type="ARBA" id="ARBA00022523"/>
    </source>
</evidence>
<keyword evidence="13" id="KW-1185">Reference proteome</keyword>
<evidence type="ECO:0000256" key="7">
    <source>
        <dbReference type="ARBA" id="ARBA00023295"/>
    </source>
</evidence>
<feature type="chain" id="PRO_5011825789" description="Xyloglucan endotransglucosylase/hydrolase" evidence="9">
    <location>
        <begin position="24"/>
        <end position="342"/>
    </location>
</feature>
<dbReference type="AlphaFoldDB" id="A0A2C9UHM2"/>
<dbReference type="GO" id="GO:0042546">
    <property type="term" value="P:cell wall biogenesis"/>
    <property type="evidence" value="ECO:0007669"/>
    <property type="project" value="InterPro"/>
</dbReference>
<dbReference type="Pfam" id="PF00722">
    <property type="entry name" value="Glyco_hydro_16"/>
    <property type="match status" value="1"/>
</dbReference>
<dbReference type="InterPro" id="IPR013320">
    <property type="entry name" value="ConA-like_dom_sf"/>
</dbReference>
<dbReference type="InterPro" id="IPR000757">
    <property type="entry name" value="Beta-glucanase-like"/>
</dbReference>
<evidence type="ECO:0000313" key="12">
    <source>
        <dbReference type="EMBL" id="OAY30037.1"/>
    </source>
</evidence>
<dbReference type="EMBL" id="CM004401">
    <property type="protein sequence ID" value="OAY30037.1"/>
    <property type="molecule type" value="Genomic_DNA"/>
</dbReference>
<proteinExistence type="inferred from homology"/>
<dbReference type="InterPro" id="IPR016455">
    <property type="entry name" value="XTH"/>
</dbReference>
<evidence type="ECO:0000256" key="4">
    <source>
        <dbReference type="ARBA" id="ARBA00022679"/>
    </source>
</evidence>
<keyword evidence="9" id="KW-0961">Cell wall biogenesis/degradation</keyword>
<dbReference type="GO" id="GO:0016762">
    <property type="term" value="F:xyloglucan:xyloglucosyl transferase activity"/>
    <property type="evidence" value="ECO:0007669"/>
    <property type="project" value="UniProtKB-EC"/>
</dbReference>
<comment type="PTM">
    <text evidence="9">Contains at least one intrachain disulfide bond essential for its enzymatic activity.</text>
</comment>
<keyword evidence="2 9" id="KW-0052">Apoplast</keyword>
<reference evidence="13" key="1">
    <citation type="journal article" date="2016" name="Nat. Biotechnol.">
        <title>Sequencing wild and cultivated cassava and related species reveals extensive interspecific hybridization and genetic diversity.</title>
        <authorList>
            <person name="Bredeson J.V."/>
            <person name="Lyons J.B."/>
            <person name="Prochnik S.E."/>
            <person name="Wu G.A."/>
            <person name="Ha C.M."/>
            <person name="Edsinger-Gonzales E."/>
            <person name="Grimwood J."/>
            <person name="Schmutz J."/>
            <person name="Rabbi I.Y."/>
            <person name="Egesi C."/>
            <person name="Nauluvula P."/>
            <person name="Lebot V."/>
            <person name="Ndunguru J."/>
            <person name="Mkamilo G."/>
            <person name="Bart R.S."/>
            <person name="Setter T.L."/>
            <person name="Gleadow R.M."/>
            <person name="Kulakow P."/>
            <person name="Ferguson M.E."/>
            <person name="Rounsley S."/>
            <person name="Rokhsar D.S."/>
        </authorList>
    </citation>
    <scope>NUCLEOTIDE SEQUENCE [LARGE SCALE GENOMIC DNA]</scope>
    <source>
        <strain evidence="13">cv. AM560-2</strain>
    </source>
</reference>
<dbReference type="SUPFAM" id="SSF49899">
    <property type="entry name" value="Concanavalin A-like lectins/glucanases"/>
    <property type="match status" value="1"/>
</dbReference>
<dbReference type="SMR" id="A0A2C9UHM2"/>
<keyword evidence="5 9" id="KW-0378">Hydrolase</keyword>
<dbReference type="Gene3D" id="2.60.120.200">
    <property type="match status" value="1"/>
</dbReference>
<feature type="domain" description="GH16" evidence="11">
    <location>
        <begin position="22"/>
        <end position="223"/>
    </location>
</feature>
<keyword evidence="4 9" id="KW-0808">Transferase</keyword>
<keyword evidence="1 9" id="KW-0134">Cell wall</keyword>
<dbReference type="GO" id="GO:0004553">
    <property type="term" value="F:hydrolase activity, hydrolyzing O-glycosyl compounds"/>
    <property type="evidence" value="ECO:0007669"/>
    <property type="project" value="InterPro"/>
</dbReference>
<sequence length="342" mass="39686">MDCCLSSLLLLCLLLFCVGNNEAFNLSTISFDEGYTPLFGDGNLVRSPNGRSVRLLLDRFTGSGFISKKMYKYGFFSASIKLPSDYTAGICVAFYTSNANVFEKRHDELDFEFLGNIEGKPWRFQTNLYGNGSTSRGREERYRLWFDPSKEFHRYSILWTKYKIIFYIDNIPIREVLRNNAMGSEYPSKPMSLYATIWDASNWATSGGKYKVNYKYSPFASEYKDLVLDGCSVDPIQRIPTAFTCSESNFHLETADYSIITLKQRLAMQKFRQHYMYYSYCYDTLRYSVPPSECVIDSAEKERFKDTGRLKFGGSHQSHKRRSRRRSRTYVASGNDNHIMWS</sequence>
<evidence type="ECO:0000256" key="8">
    <source>
        <dbReference type="PIRSR" id="PIRSR005604-1"/>
    </source>
</evidence>
<keyword evidence="6" id="KW-1015">Disulfide bond</keyword>
<dbReference type="Proteomes" id="UP000091857">
    <property type="component" value="Chromosome 15"/>
</dbReference>
<feature type="compositionally biased region" description="Basic residues" evidence="10">
    <location>
        <begin position="317"/>
        <end position="328"/>
    </location>
</feature>
<dbReference type="PIRSF" id="PIRSF005604">
    <property type="entry name" value="XET"/>
    <property type="match status" value="1"/>
</dbReference>
<dbReference type="PROSITE" id="PS51762">
    <property type="entry name" value="GH16_2"/>
    <property type="match status" value="1"/>
</dbReference>
<dbReference type="OrthoDB" id="4781at2759"/>
<evidence type="ECO:0000313" key="13">
    <source>
        <dbReference type="Proteomes" id="UP000091857"/>
    </source>
</evidence>
<dbReference type="InterPro" id="IPR010713">
    <property type="entry name" value="XET_C"/>
</dbReference>
<evidence type="ECO:0000256" key="1">
    <source>
        <dbReference type="ARBA" id="ARBA00022512"/>
    </source>
</evidence>
<dbReference type="GO" id="GO:0048046">
    <property type="term" value="C:apoplast"/>
    <property type="evidence" value="ECO:0007669"/>
    <property type="project" value="UniProtKB-SubCell"/>
</dbReference>
<dbReference type="CDD" id="cd02176">
    <property type="entry name" value="GH16_XET"/>
    <property type="match status" value="1"/>
</dbReference>
<accession>A0A2C9UHM2</accession>
<feature type="active site" description="Nucleophile" evidence="8">
    <location>
        <position position="108"/>
    </location>
</feature>
<keyword evidence="3 9" id="KW-0964">Secreted</keyword>
<comment type="function">
    <text evidence="9">Catalyzes xyloglucan endohydrolysis (XEH) and/or endotransglycosylation (XET). Cleaves and religates xyloglucan polymers, an essential constituent of the primary cell wall, and thereby participates in cell wall construction of growing tissues.</text>
</comment>
<evidence type="ECO:0000256" key="3">
    <source>
        <dbReference type="ARBA" id="ARBA00022525"/>
    </source>
</evidence>
<evidence type="ECO:0000259" key="11">
    <source>
        <dbReference type="PROSITE" id="PS51762"/>
    </source>
</evidence>
<dbReference type="GO" id="GO:0071555">
    <property type="term" value="P:cell wall organization"/>
    <property type="evidence" value="ECO:0007669"/>
    <property type="project" value="UniProtKB-KW"/>
</dbReference>
<dbReference type="PANTHER" id="PTHR31062">
    <property type="entry name" value="XYLOGLUCAN ENDOTRANSGLUCOSYLASE/HYDROLASE PROTEIN 8-RELATED"/>
    <property type="match status" value="1"/>
</dbReference>
<dbReference type="Pfam" id="PF06955">
    <property type="entry name" value="XET_C"/>
    <property type="match status" value="1"/>
</dbReference>
<organism evidence="12 13">
    <name type="scientific">Manihot esculenta</name>
    <name type="common">Cassava</name>
    <name type="synonym">Jatropha manihot</name>
    <dbReference type="NCBI Taxonomy" id="3983"/>
    <lineage>
        <taxon>Eukaryota</taxon>
        <taxon>Viridiplantae</taxon>
        <taxon>Streptophyta</taxon>
        <taxon>Embryophyta</taxon>
        <taxon>Tracheophyta</taxon>
        <taxon>Spermatophyta</taxon>
        <taxon>Magnoliopsida</taxon>
        <taxon>eudicotyledons</taxon>
        <taxon>Gunneridae</taxon>
        <taxon>Pentapetalae</taxon>
        <taxon>rosids</taxon>
        <taxon>fabids</taxon>
        <taxon>Malpighiales</taxon>
        <taxon>Euphorbiaceae</taxon>
        <taxon>Crotonoideae</taxon>
        <taxon>Manihoteae</taxon>
        <taxon>Manihot</taxon>
    </lineage>
</organism>
<dbReference type="InterPro" id="IPR044791">
    <property type="entry name" value="Beta-glucanase/XTH"/>
</dbReference>
<evidence type="ECO:0000256" key="9">
    <source>
        <dbReference type="RuleBase" id="RU361120"/>
    </source>
</evidence>
<protein>
    <recommendedName>
        <fullName evidence="9">Xyloglucan endotransglucosylase/hydrolase</fullName>
        <ecNumber evidence="9">2.4.1.207</ecNumber>
    </recommendedName>
</protein>
<name>A0A2C9UHM2_MANES</name>
<evidence type="ECO:0000256" key="10">
    <source>
        <dbReference type="SAM" id="MobiDB-lite"/>
    </source>
</evidence>
<feature type="active site" description="Proton donor" evidence="8">
    <location>
        <position position="112"/>
    </location>
</feature>
<dbReference type="EC" id="2.4.1.207" evidence="9"/>
<keyword evidence="9" id="KW-0732">Signal</keyword>
<keyword evidence="7 9" id="KW-0326">Glycosidase</keyword>
<feature type="region of interest" description="Disordered" evidence="10">
    <location>
        <begin position="309"/>
        <end position="329"/>
    </location>
</feature>
<comment type="subcellular location">
    <subcellularLocation>
        <location evidence="9">Secreted</location>
        <location evidence="9">Cell wall</location>
    </subcellularLocation>
    <subcellularLocation>
        <location evidence="9">Secreted</location>
        <location evidence="9">Extracellular space</location>
        <location evidence="9">Apoplast</location>
    </subcellularLocation>
</comment>